<evidence type="ECO:0000313" key="15">
    <source>
        <dbReference type="Proteomes" id="UP000177273"/>
    </source>
</evidence>
<feature type="transmembrane region" description="Helical" evidence="13">
    <location>
        <begin position="159"/>
        <end position="180"/>
    </location>
</feature>
<comment type="subcellular location">
    <subcellularLocation>
        <location evidence="2">Cell membrane</location>
        <topology evidence="2">Multi-pass membrane protein</topology>
    </subcellularLocation>
</comment>
<feature type="transmembrane region" description="Helical" evidence="13">
    <location>
        <begin position="312"/>
        <end position="333"/>
    </location>
</feature>
<comment type="similarity">
    <text evidence="3">Belongs to the multi antimicrobial extrusion (MATE) (TC 2.A.66.1) family.</text>
</comment>
<feature type="transmembrane region" description="Helical" evidence="13">
    <location>
        <begin position="249"/>
        <end position="268"/>
    </location>
</feature>
<feature type="transmembrane region" description="Helical" evidence="13">
    <location>
        <begin position="186"/>
        <end position="207"/>
    </location>
</feature>
<dbReference type="GO" id="GO:0042910">
    <property type="term" value="F:xenobiotic transmembrane transporter activity"/>
    <property type="evidence" value="ECO:0007669"/>
    <property type="project" value="InterPro"/>
</dbReference>
<feature type="transmembrane region" description="Helical" evidence="13">
    <location>
        <begin position="274"/>
        <end position="292"/>
    </location>
</feature>
<keyword evidence="6" id="KW-0050">Antiport</keyword>
<keyword evidence="9 13" id="KW-1133">Transmembrane helix</keyword>
<evidence type="ECO:0000313" key="14">
    <source>
        <dbReference type="EMBL" id="OFI47826.1"/>
    </source>
</evidence>
<comment type="function">
    <text evidence="1">Multidrug efflux pump.</text>
</comment>
<dbReference type="Proteomes" id="UP000177273">
    <property type="component" value="Unassembled WGS sequence"/>
</dbReference>
<keyword evidence="11 13" id="KW-0472">Membrane</keyword>
<feature type="transmembrane region" description="Helical" evidence="13">
    <location>
        <begin position="20"/>
        <end position="46"/>
    </location>
</feature>
<keyword evidence="8 13" id="KW-0812">Transmembrane</keyword>
<organism evidence="14 15">
    <name type="scientific">Floricoccus penangensis</name>
    <dbReference type="NCBI Taxonomy" id="1859475"/>
    <lineage>
        <taxon>Bacteria</taxon>
        <taxon>Bacillati</taxon>
        <taxon>Bacillota</taxon>
        <taxon>Bacilli</taxon>
        <taxon>Lactobacillales</taxon>
        <taxon>Streptococcaceae</taxon>
        <taxon>Floricoccus</taxon>
    </lineage>
</organism>
<dbReference type="GO" id="GO:0006811">
    <property type="term" value="P:monoatomic ion transport"/>
    <property type="evidence" value="ECO:0007669"/>
    <property type="project" value="UniProtKB-KW"/>
</dbReference>
<comment type="caution">
    <text evidence="14">The sequence shown here is derived from an EMBL/GenBank/DDBJ whole genome shotgun (WGS) entry which is preliminary data.</text>
</comment>
<protein>
    <recommendedName>
        <fullName evidence="4">Probable multidrug resistance protein NorM</fullName>
    </recommendedName>
    <alternativeName>
        <fullName evidence="12">Multidrug-efflux transporter</fullName>
    </alternativeName>
</protein>
<dbReference type="InterPro" id="IPR050222">
    <property type="entry name" value="MATE_MdtK"/>
</dbReference>
<evidence type="ECO:0000256" key="3">
    <source>
        <dbReference type="ARBA" id="ARBA00010199"/>
    </source>
</evidence>
<dbReference type="CDD" id="cd13137">
    <property type="entry name" value="MATE_NorM_like"/>
    <property type="match status" value="1"/>
</dbReference>
<dbReference type="RefSeq" id="WP_070787224.1">
    <property type="nucleotide sequence ID" value="NZ_MKIQ01000003.1"/>
</dbReference>
<name>A0A9Q5JHV1_9LACT</name>
<dbReference type="PANTHER" id="PTHR43298">
    <property type="entry name" value="MULTIDRUG RESISTANCE PROTEIN NORM-RELATED"/>
    <property type="match status" value="1"/>
</dbReference>
<gene>
    <name evidence="14" type="ORF">BG262_09045</name>
</gene>
<reference evidence="15" key="1">
    <citation type="submission" date="2016-09" db="EMBL/GenBank/DDBJ databases">
        <title>Draft genome sequence of a novel species of the family Streptococcaceae isolated from flowers.</title>
        <authorList>
            <person name="Chuah L.-O."/>
            <person name="Yap K.-P."/>
            <person name="Thong K.L."/>
            <person name="Liong M.T."/>
            <person name="Ahmad R."/>
            <person name="Rusul G."/>
        </authorList>
    </citation>
    <scope>NUCLEOTIDE SEQUENCE [LARGE SCALE GENOMIC DNA]</scope>
    <source>
        <strain evidence="15">HibF3</strain>
    </source>
</reference>
<sequence>MNENAKKLLKFSIPAILENVLQTTVGFVDAFLIAKISLLAVSAVSMANGVLAVYQAICIALAVAVSTIISNYLGAKNMKTVSSKSAASLKLSLVLGIILGLFSIFLAKPIFQLMGASGEVLEATLPFFQIVAGASILMILLSVFGGLVRSTGDSRSPLYINLVVNILNFLFDLVLIFGLLGFPKLGIVGSAIGTCLARLIGVIFLFLRVQRTPARIKKEYLFGKTPMKDLVFRAIPIMGERLTMRMGDLVIFAIIIAYGSQVFAGNSIGETITAYNYLAGMGMATGVAIMVAREYGQKNIADIKSITRAGHIISGILSTIIGGVIFFAGPYITSLFTTDTVAAQAAMVVLLVSFISEPIVSGVLIYTASLQAMGDAKTPFIATSIGMWIIRIALAYVLGTVLNMQILGVWLATLIDNVFRFIVLKIVYSKKVNIQ</sequence>
<evidence type="ECO:0000256" key="2">
    <source>
        <dbReference type="ARBA" id="ARBA00004651"/>
    </source>
</evidence>
<evidence type="ECO:0000256" key="8">
    <source>
        <dbReference type="ARBA" id="ARBA00022692"/>
    </source>
</evidence>
<evidence type="ECO:0000256" key="11">
    <source>
        <dbReference type="ARBA" id="ARBA00023136"/>
    </source>
</evidence>
<evidence type="ECO:0000256" key="9">
    <source>
        <dbReference type="ARBA" id="ARBA00022989"/>
    </source>
</evidence>
<proteinExistence type="inferred from homology"/>
<evidence type="ECO:0000256" key="1">
    <source>
        <dbReference type="ARBA" id="ARBA00003408"/>
    </source>
</evidence>
<dbReference type="AlphaFoldDB" id="A0A9Q5JHV1"/>
<evidence type="ECO:0000256" key="6">
    <source>
        <dbReference type="ARBA" id="ARBA00022449"/>
    </source>
</evidence>
<dbReference type="GO" id="GO:0005886">
    <property type="term" value="C:plasma membrane"/>
    <property type="evidence" value="ECO:0007669"/>
    <property type="project" value="UniProtKB-SubCell"/>
</dbReference>
<keyword evidence="7" id="KW-1003">Cell membrane</keyword>
<feature type="transmembrane region" description="Helical" evidence="13">
    <location>
        <begin position="87"/>
        <end position="107"/>
    </location>
</feature>
<dbReference type="InterPro" id="IPR048279">
    <property type="entry name" value="MdtK-like"/>
</dbReference>
<evidence type="ECO:0000256" key="4">
    <source>
        <dbReference type="ARBA" id="ARBA00020268"/>
    </source>
</evidence>
<dbReference type="EMBL" id="MKIQ01000003">
    <property type="protein sequence ID" value="OFI47826.1"/>
    <property type="molecule type" value="Genomic_DNA"/>
</dbReference>
<evidence type="ECO:0000256" key="5">
    <source>
        <dbReference type="ARBA" id="ARBA00022448"/>
    </source>
</evidence>
<dbReference type="InterPro" id="IPR002528">
    <property type="entry name" value="MATE_fam"/>
</dbReference>
<feature type="transmembrane region" description="Helical" evidence="13">
    <location>
        <begin position="407"/>
        <end position="428"/>
    </location>
</feature>
<feature type="transmembrane region" description="Helical" evidence="13">
    <location>
        <begin position="52"/>
        <end position="75"/>
    </location>
</feature>
<feature type="transmembrane region" description="Helical" evidence="13">
    <location>
        <begin position="127"/>
        <end position="147"/>
    </location>
</feature>
<evidence type="ECO:0000256" key="7">
    <source>
        <dbReference type="ARBA" id="ARBA00022475"/>
    </source>
</evidence>
<dbReference type="Pfam" id="PF01554">
    <property type="entry name" value="MatE"/>
    <property type="match status" value="2"/>
</dbReference>
<evidence type="ECO:0000256" key="13">
    <source>
        <dbReference type="SAM" id="Phobius"/>
    </source>
</evidence>
<dbReference type="OrthoDB" id="9806302at2"/>
<dbReference type="NCBIfam" id="TIGR00797">
    <property type="entry name" value="matE"/>
    <property type="match status" value="1"/>
</dbReference>
<accession>A0A9Q5JHV1</accession>
<evidence type="ECO:0000256" key="12">
    <source>
        <dbReference type="ARBA" id="ARBA00031636"/>
    </source>
</evidence>
<evidence type="ECO:0000256" key="10">
    <source>
        <dbReference type="ARBA" id="ARBA00023065"/>
    </source>
</evidence>
<keyword evidence="5" id="KW-0813">Transport</keyword>
<dbReference type="GO" id="GO:0015297">
    <property type="term" value="F:antiporter activity"/>
    <property type="evidence" value="ECO:0007669"/>
    <property type="project" value="UniProtKB-KW"/>
</dbReference>
<keyword evidence="10" id="KW-0406">Ion transport</keyword>
<feature type="transmembrane region" description="Helical" evidence="13">
    <location>
        <begin position="345"/>
        <end position="368"/>
    </location>
</feature>
<keyword evidence="15" id="KW-1185">Reference proteome</keyword>
<dbReference type="PANTHER" id="PTHR43298:SF2">
    <property type="entry name" value="FMN_FAD EXPORTER YEEO-RELATED"/>
    <property type="match status" value="1"/>
</dbReference>
<feature type="transmembrane region" description="Helical" evidence="13">
    <location>
        <begin position="380"/>
        <end position="401"/>
    </location>
</feature>
<dbReference type="PIRSF" id="PIRSF006603">
    <property type="entry name" value="DinF"/>
    <property type="match status" value="1"/>
</dbReference>